<dbReference type="PROSITE" id="PS50835">
    <property type="entry name" value="IG_LIKE"/>
    <property type="match status" value="2"/>
</dbReference>
<feature type="transmembrane region" description="Helical" evidence="7">
    <location>
        <begin position="592"/>
        <end position="613"/>
    </location>
</feature>
<feature type="domain" description="Ig-like" evidence="8">
    <location>
        <begin position="434"/>
        <end position="559"/>
    </location>
</feature>
<feature type="region of interest" description="Disordered" evidence="6">
    <location>
        <begin position="666"/>
        <end position="695"/>
    </location>
</feature>
<dbReference type="Gene3D" id="2.60.40.10">
    <property type="entry name" value="Immunoglobulins"/>
    <property type="match status" value="4"/>
</dbReference>
<gene>
    <name evidence="9" type="ORF">MCOR_403</name>
</gene>
<evidence type="ECO:0000256" key="6">
    <source>
        <dbReference type="SAM" id="MobiDB-lite"/>
    </source>
</evidence>
<evidence type="ECO:0000256" key="3">
    <source>
        <dbReference type="ARBA" id="ARBA00023157"/>
    </source>
</evidence>
<dbReference type="GO" id="GO:0005886">
    <property type="term" value="C:plasma membrane"/>
    <property type="evidence" value="ECO:0007669"/>
    <property type="project" value="TreeGrafter"/>
</dbReference>
<sequence>MFQQSESFENIVYVRANSTVHLDCPILPAQDALIWRGPPNSMIYGINGKLNGILKKQNRISTTQNPETKKYKLTIKTFSEEDEGHFQCDTVMNGKTLKDESTVVLAESPSGIYLKSTNGTGILVCDEGLTVEVHCTINEGKPNATLTILYREDVVAVRNSSHLSYSFIPTKADNNQWFTCVADNGLYEIETAMNLSVHASSDFVVSPEVKIIADPSSNVEENTNVSFHCTIETNTFPTSLVWKFRRNIIKEVLSDELHLPNVQRYHYGVYSCEVQNRIGTGEDSLSLIIRYKPSVAEKYTDYKLEAELGNPTKIRMVVNSFPEPEVSWILSAGGKLGYWIVKTNGDRSYSIKTTILPKEESHIGKYKIRIRNDVGSTDVIINLVSRIVTIKPFGGVCNSTEEVKLMCVNKAEYLQAGWSVAWVHKLNGIFMRSPFTTRQGNLSTLEIHFCDYTDTGAYSCKWTKGKIVYEYTVKLIVHEPTEVLVAWLFNGKIIQHPNTLPISRQYVNLTIYKKFVSVEGFKASLLLNFVSGTSSGLYTCLIRNSFGITETLFKDSQINNAIDNLKLKLITNDTISTKSDGNSIEGKYSNGYAYGVAGALAVLLLIAIIVVLINQVRLMWRVSQDNNATFNVSSQQIVTTAPTHQEEESLQPISIYEEIQSIHSQVNDTENTSGHVDTSGSETSSERPYLELESPNTYEDLEKPEIEMELYKTC</sequence>
<dbReference type="InterPro" id="IPR051275">
    <property type="entry name" value="Cell_adhesion_signaling"/>
</dbReference>
<evidence type="ECO:0000256" key="7">
    <source>
        <dbReference type="SAM" id="Phobius"/>
    </source>
</evidence>
<dbReference type="SMART" id="SM00409">
    <property type="entry name" value="IG"/>
    <property type="match status" value="4"/>
</dbReference>
<dbReference type="InterPro" id="IPR007110">
    <property type="entry name" value="Ig-like_dom"/>
</dbReference>
<comment type="subcellular location">
    <subcellularLocation>
        <location evidence="1">Membrane</location>
        <topology evidence="1">Single-pass type I membrane protein</topology>
    </subcellularLocation>
</comment>
<keyword evidence="10" id="KW-1185">Reference proteome</keyword>
<dbReference type="PANTHER" id="PTHR11640:SF164">
    <property type="entry name" value="MAM DOMAIN-CONTAINING GLYCOSYLPHOSPHATIDYLINOSITOL ANCHOR PROTEIN 1"/>
    <property type="match status" value="1"/>
</dbReference>
<evidence type="ECO:0000256" key="2">
    <source>
        <dbReference type="ARBA" id="ARBA00023136"/>
    </source>
</evidence>
<dbReference type="InterPro" id="IPR036179">
    <property type="entry name" value="Ig-like_dom_sf"/>
</dbReference>
<name>A0A6J7ZS37_MYTCO</name>
<dbReference type="InterPro" id="IPR003599">
    <property type="entry name" value="Ig_sub"/>
</dbReference>
<keyword evidence="7" id="KW-1133">Transmembrane helix</keyword>
<evidence type="ECO:0000313" key="10">
    <source>
        <dbReference type="Proteomes" id="UP000507470"/>
    </source>
</evidence>
<reference evidence="9 10" key="1">
    <citation type="submission" date="2020-06" db="EMBL/GenBank/DDBJ databases">
        <authorList>
            <person name="Li R."/>
            <person name="Bekaert M."/>
        </authorList>
    </citation>
    <scope>NUCLEOTIDE SEQUENCE [LARGE SCALE GENOMIC DNA]</scope>
    <source>
        <strain evidence="10">wild</strain>
    </source>
</reference>
<evidence type="ECO:0000256" key="1">
    <source>
        <dbReference type="ARBA" id="ARBA00004479"/>
    </source>
</evidence>
<organism evidence="9 10">
    <name type="scientific">Mytilus coruscus</name>
    <name type="common">Sea mussel</name>
    <dbReference type="NCBI Taxonomy" id="42192"/>
    <lineage>
        <taxon>Eukaryota</taxon>
        <taxon>Metazoa</taxon>
        <taxon>Spiralia</taxon>
        <taxon>Lophotrochozoa</taxon>
        <taxon>Mollusca</taxon>
        <taxon>Bivalvia</taxon>
        <taxon>Autobranchia</taxon>
        <taxon>Pteriomorphia</taxon>
        <taxon>Mytilida</taxon>
        <taxon>Mytiloidea</taxon>
        <taxon>Mytilidae</taxon>
        <taxon>Mytilinae</taxon>
        <taxon>Mytilus</taxon>
    </lineage>
</organism>
<dbReference type="GO" id="GO:0005911">
    <property type="term" value="C:cell-cell junction"/>
    <property type="evidence" value="ECO:0007669"/>
    <property type="project" value="TreeGrafter"/>
</dbReference>
<evidence type="ECO:0000259" key="8">
    <source>
        <dbReference type="PROSITE" id="PS50835"/>
    </source>
</evidence>
<keyword evidence="2 7" id="KW-0472">Membrane</keyword>
<keyword evidence="4" id="KW-0325">Glycoprotein</keyword>
<proteinExistence type="predicted"/>
<protein>
    <recommendedName>
        <fullName evidence="8">Ig-like domain-containing protein</fullName>
    </recommendedName>
</protein>
<dbReference type="EMBL" id="CACVKT020000114">
    <property type="protein sequence ID" value="CAC5356026.1"/>
    <property type="molecule type" value="Genomic_DNA"/>
</dbReference>
<accession>A0A6J7ZS37</accession>
<evidence type="ECO:0000313" key="9">
    <source>
        <dbReference type="EMBL" id="CAC5356026.1"/>
    </source>
</evidence>
<evidence type="ECO:0000256" key="4">
    <source>
        <dbReference type="ARBA" id="ARBA00023180"/>
    </source>
</evidence>
<dbReference type="AlphaFoldDB" id="A0A6J7ZS37"/>
<dbReference type="Pfam" id="PF13927">
    <property type="entry name" value="Ig_3"/>
    <property type="match status" value="1"/>
</dbReference>
<dbReference type="InterPro" id="IPR013783">
    <property type="entry name" value="Ig-like_fold"/>
</dbReference>
<keyword evidence="7" id="KW-0812">Transmembrane</keyword>
<feature type="domain" description="Ig-like" evidence="8">
    <location>
        <begin position="207"/>
        <end position="288"/>
    </location>
</feature>
<dbReference type="Proteomes" id="UP000507470">
    <property type="component" value="Unassembled WGS sequence"/>
</dbReference>
<dbReference type="GO" id="GO:0050839">
    <property type="term" value="F:cell adhesion molecule binding"/>
    <property type="evidence" value="ECO:0007669"/>
    <property type="project" value="TreeGrafter"/>
</dbReference>
<dbReference type="GO" id="GO:0098609">
    <property type="term" value="P:cell-cell adhesion"/>
    <property type="evidence" value="ECO:0007669"/>
    <property type="project" value="TreeGrafter"/>
</dbReference>
<dbReference type="PANTHER" id="PTHR11640">
    <property type="entry name" value="NEPHRIN"/>
    <property type="match status" value="1"/>
</dbReference>
<dbReference type="OrthoDB" id="9448246at2759"/>
<feature type="compositionally biased region" description="Polar residues" evidence="6">
    <location>
        <begin position="666"/>
        <end position="683"/>
    </location>
</feature>
<evidence type="ECO:0000256" key="5">
    <source>
        <dbReference type="ARBA" id="ARBA00023319"/>
    </source>
</evidence>
<dbReference type="SUPFAM" id="SSF48726">
    <property type="entry name" value="Immunoglobulin"/>
    <property type="match status" value="6"/>
</dbReference>
<keyword evidence="5" id="KW-0393">Immunoglobulin domain</keyword>
<keyword evidence="3" id="KW-1015">Disulfide bond</keyword>